<dbReference type="Pfam" id="PF01751">
    <property type="entry name" value="Toprim"/>
    <property type="match status" value="1"/>
</dbReference>
<name>J0PG43_HELPX</name>
<accession>J0PG43</accession>
<evidence type="ECO:0000313" key="2">
    <source>
        <dbReference type="EMBL" id="EJB97562.1"/>
    </source>
</evidence>
<dbReference type="Gene3D" id="3.40.50.140">
    <property type="match status" value="1"/>
</dbReference>
<dbReference type="AlphaFoldDB" id="J0PG43"/>
<dbReference type="InterPro" id="IPR006171">
    <property type="entry name" value="TOPRIM_dom"/>
</dbReference>
<dbReference type="PATRIC" id="fig|992069.3.peg.57"/>
<comment type="caution">
    <text evidence="2">The sequence shown here is derived from an EMBL/GenBank/DDBJ whole genome shotgun (WGS) entry which is preliminary data.</text>
</comment>
<sequence length="63" mass="7095">MYKNCVFIIESPNKIAKIKELTGSSFVFATGGHFVELVNIEVSKEFNPIFEIKKSTDKIISIT</sequence>
<dbReference type="SUPFAM" id="SSF56712">
    <property type="entry name" value="Prokaryotic type I DNA topoisomerase"/>
    <property type="match status" value="1"/>
</dbReference>
<dbReference type="Proteomes" id="UP000004741">
    <property type="component" value="Unassembled WGS sequence"/>
</dbReference>
<reference evidence="2 3" key="1">
    <citation type="journal article" date="2013" name="Pathog. Dis.">
        <title>Genome sequences of 65 Helicobacter pylori strains isolated from asymptomatic individuals and patients with gastric cancer, peptic ulcer disease, or gastritis.</title>
        <authorList>
            <person name="Blanchard T.G."/>
            <person name="Czinn S.J."/>
            <person name="Correa P."/>
            <person name="Nakazawa T."/>
            <person name="Keelan M."/>
            <person name="Morningstar L."/>
            <person name="Santana-Cruz I."/>
            <person name="Maroo A."/>
            <person name="McCracken C."/>
            <person name="Shefchek K."/>
            <person name="Daugherty S."/>
            <person name="Song Y."/>
            <person name="Fraser C.M."/>
            <person name="Fricke W.F."/>
        </authorList>
    </citation>
    <scope>NUCLEOTIDE SEQUENCE [LARGE SCALE GENOMIC DNA]</scope>
    <source>
        <strain evidence="2 3">Hp H-34</strain>
    </source>
</reference>
<protein>
    <submittedName>
        <fullName evidence="2">Toprim domain protein</fullName>
    </submittedName>
</protein>
<evidence type="ECO:0000259" key="1">
    <source>
        <dbReference type="Pfam" id="PF01751"/>
    </source>
</evidence>
<proteinExistence type="predicted"/>
<organism evidence="2 3">
    <name type="scientific">Helicobacter pylori Hp H-34</name>
    <dbReference type="NCBI Taxonomy" id="992069"/>
    <lineage>
        <taxon>Bacteria</taxon>
        <taxon>Pseudomonadati</taxon>
        <taxon>Campylobacterota</taxon>
        <taxon>Epsilonproteobacteria</taxon>
        <taxon>Campylobacterales</taxon>
        <taxon>Helicobacteraceae</taxon>
        <taxon>Helicobacter</taxon>
    </lineage>
</organism>
<gene>
    <name evidence="2" type="ORF">HPHPH34_0062</name>
</gene>
<dbReference type="InterPro" id="IPR023405">
    <property type="entry name" value="Topo_IA_core_domain"/>
</dbReference>
<evidence type="ECO:0000313" key="3">
    <source>
        <dbReference type="Proteomes" id="UP000004741"/>
    </source>
</evidence>
<dbReference type="EMBL" id="AKPH01000001">
    <property type="protein sequence ID" value="EJB97562.1"/>
    <property type="molecule type" value="Genomic_DNA"/>
</dbReference>
<feature type="domain" description="Toprim" evidence="1">
    <location>
        <begin position="6"/>
        <end position="61"/>
    </location>
</feature>